<proteinExistence type="predicted"/>
<sequence>MLANKKKLKLMIQKNMSMPRLKQITIENFRSISDQIVINFPQNQLTVLIGENNSGKSNIIRAIELMFGEFHPKYKKLDDYDHFNRDTNNKIIIEAEVSGFAGRLGRSSEFSCGGFIFRAKRGSENDFVAVQAEDGAENHYVSTALREELLCVVVNSEQNLNYQLSYSTKYTLLSRVTKAFHDKLIEDEEKVVRLKGFFEEIKKTFLEVEEFNDFNANMSALAESILSNMSYALAFDFSAYDPSNYFKTMRVQPTENGETRAFEELGTGQQQILALSFAHAYAKSFLSHSLIFVIDEPEAHLHPLAQKWLAKQMFKMSEDGLQVILTTHSPYFIDLKYINGINLVRKSEGSTYVISNDAQSLYNHCIATGANPGKTQLETVVPFYSNQATAHILTGFFANKVILVEGLTEELSLPVYFSRLGFDPTEYGVEIIGVNGKGNLAKWWRLFTLYEIPTYICFDNDVRSKDDENGSRRKDALKAIGIPEEQLDGVLGINDWNISNQFCVFGTDFETTMRASFEDYAEIEAEQKELLGSNSKHIIARETAKQIAIDVKSIGQQRLLELIERIKALEI</sequence>
<dbReference type="SMART" id="SM00382">
    <property type="entry name" value="AAA"/>
    <property type="match status" value="1"/>
</dbReference>
<name>A0A7V4U283_CALAY</name>
<dbReference type="Pfam" id="PF13175">
    <property type="entry name" value="AAA_15"/>
    <property type="match status" value="2"/>
</dbReference>
<keyword evidence="2" id="KW-0378">Hydrolase</keyword>
<accession>A0A7V4U283</accession>
<dbReference type="Gene3D" id="3.40.50.300">
    <property type="entry name" value="P-loop containing nucleotide triphosphate hydrolases"/>
    <property type="match status" value="1"/>
</dbReference>
<dbReference type="AlphaFoldDB" id="A0A7V4U283"/>
<dbReference type="InterPro" id="IPR051396">
    <property type="entry name" value="Bact_Antivir_Def_Nuclease"/>
</dbReference>
<dbReference type="CDD" id="cd00267">
    <property type="entry name" value="ABC_ATPase"/>
    <property type="match status" value="1"/>
</dbReference>
<evidence type="ECO:0000313" key="2">
    <source>
        <dbReference type="EMBL" id="HGY55947.1"/>
    </source>
</evidence>
<dbReference type="Proteomes" id="UP000885779">
    <property type="component" value="Unassembled WGS sequence"/>
</dbReference>
<gene>
    <name evidence="2" type="ORF">ENK44_09610</name>
</gene>
<dbReference type="EMBL" id="DRQG01000089">
    <property type="protein sequence ID" value="HGY55947.1"/>
    <property type="molecule type" value="Genomic_DNA"/>
</dbReference>
<reference evidence="2" key="1">
    <citation type="journal article" date="2020" name="mSystems">
        <title>Genome- and Community-Level Interaction Insights into Carbon Utilization and Element Cycling Functions of Hydrothermarchaeota in Hydrothermal Sediment.</title>
        <authorList>
            <person name="Zhou Z."/>
            <person name="Liu Y."/>
            <person name="Xu W."/>
            <person name="Pan J."/>
            <person name="Luo Z.H."/>
            <person name="Li M."/>
        </authorList>
    </citation>
    <scope>NUCLEOTIDE SEQUENCE [LARGE SCALE GENOMIC DNA]</scope>
    <source>
        <strain evidence="2">HyVt-577</strain>
    </source>
</reference>
<feature type="domain" description="AAA+ ATPase" evidence="1">
    <location>
        <begin position="42"/>
        <end position="357"/>
    </location>
</feature>
<dbReference type="GO" id="GO:0004519">
    <property type="term" value="F:endonuclease activity"/>
    <property type="evidence" value="ECO:0007669"/>
    <property type="project" value="UniProtKB-KW"/>
</dbReference>
<comment type="caution">
    <text evidence="2">The sequence shown here is derived from an EMBL/GenBank/DDBJ whole genome shotgun (WGS) entry which is preliminary data.</text>
</comment>
<protein>
    <submittedName>
        <fullName evidence="2">ATP-dependent endonuclease</fullName>
    </submittedName>
</protein>
<dbReference type="SUPFAM" id="SSF52540">
    <property type="entry name" value="P-loop containing nucleoside triphosphate hydrolases"/>
    <property type="match status" value="1"/>
</dbReference>
<evidence type="ECO:0000259" key="1">
    <source>
        <dbReference type="SMART" id="SM00382"/>
    </source>
</evidence>
<keyword evidence="2" id="KW-0255">Endonuclease</keyword>
<dbReference type="InterPro" id="IPR003593">
    <property type="entry name" value="AAA+_ATPase"/>
</dbReference>
<keyword evidence="2" id="KW-0540">Nuclease</keyword>
<dbReference type="InterPro" id="IPR027417">
    <property type="entry name" value="P-loop_NTPase"/>
</dbReference>
<dbReference type="InterPro" id="IPR034139">
    <property type="entry name" value="TOPRIM_OLD"/>
</dbReference>
<dbReference type="Pfam" id="PF20469">
    <property type="entry name" value="OLD-like_TOPRIM"/>
    <property type="match status" value="1"/>
</dbReference>
<dbReference type="PANTHER" id="PTHR43581:SF4">
    <property type="entry name" value="ATP_GTP PHOSPHATASE"/>
    <property type="match status" value="1"/>
</dbReference>
<organism evidence="2">
    <name type="scientific">Caldithrix abyssi</name>
    <dbReference type="NCBI Taxonomy" id="187145"/>
    <lineage>
        <taxon>Bacteria</taxon>
        <taxon>Pseudomonadati</taxon>
        <taxon>Calditrichota</taxon>
        <taxon>Calditrichia</taxon>
        <taxon>Calditrichales</taxon>
        <taxon>Calditrichaceae</taxon>
        <taxon>Caldithrix</taxon>
    </lineage>
</organism>
<dbReference type="InterPro" id="IPR041685">
    <property type="entry name" value="AAA_GajA/Old/RecF-like"/>
</dbReference>
<dbReference type="PANTHER" id="PTHR43581">
    <property type="entry name" value="ATP/GTP PHOSPHATASE"/>
    <property type="match status" value="1"/>
</dbReference>
<dbReference type="CDD" id="cd01026">
    <property type="entry name" value="TOPRIM_OLD"/>
    <property type="match status" value="1"/>
</dbReference>